<dbReference type="EMBL" id="PHQP01000006">
    <property type="protein sequence ID" value="RAV34740.1"/>
    <property type="molecule type" value="Genomic_DNA"/>
</dbReference>
<gene>
    <name evidence="2" type="ORF">CWC39_01445</name>
</gene>
<name>A0A364VDM4_9CORY</name>
<feature type="region of interest" description="Disordered" evidence="1">
    <location>
        <begin position="324"/>
        <end position="348"/>
    </location>
</feature>
<feature type="compositionally biased region" description="Basic and acidic residues" evidence="1">
    <location>
        <begin position="89"/>
        <end position="103"/>
    </location>
</feature>
<dbReference type="OrthoDB" id="3383452at2"/>
<dbReference type="RefSeq" id="WP_112768748.1">
    <property type="nucleotide sequence ID" value="NZ_CP063191.1"/>
</dbReference>
<dbReference type="AlphaFoldDB" id="A0A364VDM4"/>
<evidence type="ECO:0000313" key="3">
    <source>
        <dbReference type="Proteomes" id="UP000251047"/>
    </source>
</evidence>
<proteinExistence type="predicted"/>
<feature type="region of interest" description="Disordered" evidence="1">
    <location>
        <begin position="89"/>
        <end position="189"/>
    </location>
</feature>
<comment type="caution">
    <text evidence="2">The sequence shown here is derived from an EMBL/GenBank/DDBJ whole genome shotgun (WGS) entry which is preliminary data.</text>
</comment>
<protein>
    <submittedName>
        <fullName evidence="2">Uncharacterized protein</fullName>
    </submittedName>
</protein>
<accession>A0A364VDM4</accession>
<sequence length="348" mass="38152">MAWFKVDDGFYDHPKVSTLPNAAVGLWVKAGSWCGRYETDGVIPATQVRALKGTSSQVSALIRSGLWVQIETDSGAKAYAFRDWNDYQPTREQREKEREEWAEKKRKQRERKEAYQHGRGNVPQGLPEMSPQMSPRGTSRGLPEMSGTPRARYPDPTRPDPSLNGGYGSQPANGSTARDGGAGLPDHIPGQLRGAVARAQQRGVSNTAIAAAIAAWESRPGSKTGGLFRPLLDDAIATEAEQHRARQADAEKQALLAARRNCELCDVNGMLRIGGVLTRCPHDADEVERMRAIADHEDHQPAPRPKPNPHIAAWRRRTRIVDADQPLNAVDATPTDDDWPPQIAAEGG</sequence>
<evidence type="ECO:0000313" key="2">
    <source>
        <dbReference type="EMBL" id="RAV34740.1"/>
    </source>
</evidence>
<dbReference type="Proteomes" id="UP000251047">
    <property type="component" value="Unassembled WGS sequence"/>
</dbReference>
<organism evidence="2 3">
    <name type="scientific">Corynebacterium heidelbergense</name>
    <dbReference type="NCBI Taxonomy" id="2055947"/>
    <lineage>
        <taxon>Bacteria</taxon>
        <taxon>Bacillati</taxon>
        <taxon>Actinomycetota</taxon>
        <taxon>Actinomycetes</taxon>
        <taxon>Mycobacteriales</taxon>
        <taxon>Corynebacteriaceae</taxon>
        <taxon>Corynebacterium</taxon>
    </lineage>
</organism>
<evidence type="ECO:0000256" key="1">
    <source>
        <dbReference type="SAM" id="MobiDB-lite"/>
    </source>
</evidence>
<reference evidence="2 3" key="1">
    <citation type="journal article" date="2018" name="Syst. Appl. Microbiol.">
        <title>Corynebacterium heidelbergense sp. nov., isolated from the preen glands of Egyptian geese (Alopochen aegyptiacus).</title>
        <authorList>
            <person name="Braun M.S."/>
            <person name="Wang E."/>
            <person name="Zimmermann S."/>
            <person name="Wink M."/>
        </authorList>
    </citation>
    <scope>NUCLEOTIDE SEQUENCE [LARGE SCALE GENOMIC DNA]</scope>
    <source>
        <strain evidence="2 3">DSM 104638</strain>
    </source>
</reference>